<organism evidence="1 2">
    <name type="scientific">Parabacteroides hominis</name>
    <dbReference type="NCBI Taxonomy" id="2763057"/>
    <lineage>
        <taxon>Bacteria</taxon>
        <taxon>Pseudomonadati</taxon>
        <taxon>Bacteroidota</taxon>
        <taxon>Bacteroidia</taxon>
        <taxon>Bacteroidales</taxon>
        <taxon>Tannerellaceae</taxon>
        <taxon>Parabacteroides</taxon>
    </lineage>
</organism>
<dbReference type="EMBL" id="JACOOJ010000022">
    <property type="protein sequence ID" value="MBC5633589.1"/>
    <property type="molecule type" value="Genomic_DNA"/>
</dbReference>
<comment type="caution">
    <text evidence="1">The sequence shown here is derived from an EMBL/GenBank/DDBJ whole genome shotgun (WGS) entry which is preliminary data.</text>
</comment>
<keyword evidence="2" id="KW-1185">Reference proteome</keyword>
<reference evidence="1 2" key="1">
    <citation type="submission" date="2020-08" db="EMBL/GenBank/DDBJ databases">
        <title>Genome public.</title>
        <authorList>
            <person name="Liu C."/>
            <person name="Sun Q."/>
        </authorList>
    </citation>
    <scope>NUCLEOTIDE SEQUENCE [LARGE SCALE GENOMIC DNA]</scope>
    <source>
        <strain evidence="1 2">NSJ-79</strain>
    </source>
</reference>
<evidence type="ECO:0000313" key="2">
    <source>
        <dbReference type="Proteomes" id="UP000651475"/>
    </source>
</evidence>
<evidence type="ECO:0000313" key="1">
    <source>
        <dbReference type="EMBL" id="MBC5633589.1"/>
    </source>
</evidence>
<accession>A0ABR7DQA3</accession>
<gene>
    <name evidence="1" type="ORF">H8S65_12540</name>
</gene>
<name>A0ABR7DQA3_9BACT</name>
<protein>
    <submittedName>
        <fullName evidence="1">Uncharacterized protein</fullName>
    </submittedName>
</protein>
<dbReference type="Proteomes" id="UP000651475">
    <property type="component" value="Unassembled WGS sequence"/>
</dbReference>
<dbReference type="RefSeq" id="WP_186930298.1">
    <property type="nucleotide sequence ID" value="NZ_JACOOJ010000022.1"/>
</dbReference>
<proteinExistence type="predicted"/>
<sequence length="49" mass="5446">MVRRLTYIILLVAGVLLVGSESENFISNIIGLVMAYAAGHKLNMFYEQS</sequence>